<feature type="region of interest" description="Disordered" evidence="1">
    <location>
        <begin position="101"/>
        <end position="158"/>
    </location>
</feature>
<accession>A0A1B0AIV4</accession>
<protein>
    <submittedName>
        <fullName evidence="2">Uncharacterized protein</fullName>
    </submittedName>
</protein>
<evidence type="ECO:0000256" key="1">
    <source>
        <dbReference type="SAM" id="MobiDB-lite"/>
    </source>
</evidence>
<dbReference type="AlphaFoldDB" id="A0A1B0AIV4"/>
<reference evidence="2" key="2">
    <citation type="submission" date="2020-05" db="UniProtKB">
        <authorList>
            <consortium name="EnsemblMetazoa"/>
        </authorList>
    </citation>
    <scope>IDENTIFICATION</scope>
    <source>
        <strain evidence="2">IAEA</strain>
    </source>
</reference>
<proteinExistence type="predicted"/>
<dbReference type="VEuPathDB" id="VectorBase:GPAI047237"/>
<feature type="compositionally biased region" description="Low complexity" evidence="1">
    <location>
        <begin position="11"/>
        <end position="24"/>
    </location>
</feature>
<evidence type="ECO:0000313" key="3">
    <source>
        <dbReference type="Proteomes" id="UP000092445"/>
    </source>
</evidence>
<feature type="compositionally biased region" description="Polar residues" evidence="1">
    <location>
        <begin position="183"/>
        <end position="199"/>
    </location>
</feature>
<sequence>MAIEDKQRLTQGQQIHHQGKQIAKPSHPMWQQKHYKATHFLKLPAPPPLLPMTHQPIGAGYPHYFQFSEPYVEPMDSKNHFLNEPPPPAPLNHVYETIKERSPISPPLPDHLQTINNTLPPPLPPSRLLKKKITQASSNQSRSHKTHRKSSTEKEAEKKGYSKMFALQPPAYIAPPALLISTNNSNTQGSTKQYNLQQRTKADGEQKSYIYQQLKEQKQQQQQQQQQQPQPQQKSNTLQSEVHEKLIKNPNMMQQKPSQQGMREHPVGANGEIKFPLISNEVLNNSNSNSNSNTNTNISNANNNSFVNDMTTATTMMTTMMMDGNEDCCQQFSVEHTLQQAGLLHNTNTVSGSIAGSTAVANGANNTNVRYQRPSALPIVFEEEAGEFQDVLVLEEDGTAKLPYRHGKIEVSLETAQAMAAAAYYAR</sequence>
<name>A0A1B0AIV4_GLOPL</name>
<organism evidence="2 3">
    <name type="scientific">Glossina pallidipes</name>
    <name type="common">Tsetse fly</name>
    <dbReference type="NCBI Taxonomy" id="7398"/>
    <lineage>
        <taxon>Eukaryota</taxon>
        <taxon>Metazoa</taxon>
        <taxon>Ecdysozoa</taxon>
        <taxon>Arthropoda</taxon>
        <taxon>Hexapoda</taxon>
        <taxon>Insecta</taxon>
        <taxon>Pterygota</taxon>
        <taxon>Neoptera</taxon>
        <taxon>Endopterygota</taxon>
        <taxon>Diptera</taxon>
        <taxon>Brachycera</taxon>
        <taxon>Muscomorpha</taxon>
        <taxon>Hippoboscoidea</taxon>
        <taxon>Glossinidae</taxon>
        <taxon>Glossina</taxon>
    </lineage>
</organism>
<reference evidence="3" key="1">
    <citation type="submission" date="2014-03" db="EMBL/GenBank/DDBJ databases">
        <authorList>
            <person name="Aksoy S."/>
            <person name="Warren W."/>
            <person name="Wilson R.K."/>
        </authorList>
    </citation>
    <scope>NUCLEOTIDE SEQUENCE [LARGE SCALE GENOMIC DNA]</scope>
    <source>
        <strain evidence="3">IAEA</strain>
    </source>
</reference>
<dbReference type="Proteomes" id="UP000092445">
    <property type="component" value="Unassembled WGS sequence"/>
</dbReference>
<dbReference type="EnsemblMetazoa" id="GPAI047237-RA">
    <property type="protein sequence ID" value="GPAI047237-PA"/>
    <property type="gene ID" value="GPAI047237"/>
</dbReference>
<feature type="compositionally biased region" description="Low complexity" evidence="1">
    <location>
        <begin position="219"/>
        <end position="234"/>
    </location>
</feature>
<feature type="region of interest" description="Disordered" evidence="1">
    <location>
        <begin position="183"/>
        <end position="240"/>
    </location>
</feature>
<feature type="region of interest" description="Disordered" evidence="1">
    <location>
        <begin position="1"/>
        <end position="26"/>
    </location>
</feature>
<evidence type="ECO:0000313" key="2">
    <source>
        <dbReference type="EnsemblMetazoa" id="GPAI047237-PA"/>
    </source>
</evidence>
<keyword evidence="3" id="KW-1185">Reference proteome</keyword>
<feature type="region of interest" description="Disordered" evidence="1">
    <location>
        <begin position="284"/>
        <end position="303"/>
    </location>
</feature>